<dbReference type="Gene3D" id="3.40.1080.10">
    <property type="entry name" value="Glutaconate Coenzyme A-transferase"/>
    <property type="match status" value="1"/>
</dbReference>
<dbReference type="GO" id="GO:0006084">
    <property type="term" value="P:acetyl-CoA metabolic process"/>
    <property type="evidence" value="ECO:0007669"/>
    <property type="project" value="InterPro"/>
</dbReference>
<dbReference type="GO" id="GO:0008814">
    <property type="term" value="F:citrate CoA-transferase activity"/>
    <property type="evidence" value="ECO:0007669"/>
    <property type="project" value="InterPro"/>
</dbReference>
<evidence type="ECO:0000313" key="2">
    <source>
        <dbReference type="Proteomes" id="UP000234505"/>
    </source>
</evidence>
<dbReference type="Proteomes" id="UP000234505">
    <property type="component" value="Unassembled WGS sequence"/>
</dbReference>
<accession>A0A2J4PXK3</accession>
<comment type="caution">
    <text evidence="1">The sequence shown here is derived from an EMBL/GenBank/DDBJ whole genome shotgun (WGS) entry which is preliminary data.</text>
</comment>
<dbReference type="GO" id="GO:0005737">
    <property type="term" value="C:cytoplasm"/>
    <property type="evidence" value="ECO:0007669"/>
    <property type="project" value="InterPro"/>
</dbReference>
<gene>
    <name evidence="1" type="ORF">CWN50_28225</name>
</gene>
<reference evidence="1 2" key="2">
    <citation type="submission" date="2018-01" db="EMBL/GenBank/DDBJ databases">
        <title>Genomic study of Klebsiella pneumoniae.</title>
        <authorList>
            <person name="Yang Y."/>
            <person name="Bicalho R."/>
        </authorList>
    </citation>
    <scope>NUCLEOTIDE SEQUENCE [LARGE SCALE GENOMIC DNA]</scope>
    <source>
        <strain evidence="1 2">A11</strain>
    </source>
</reference>
<dbReference type="GO" id="GO:0016829">
    <property type="term" value="F:lyase activity"/>
    <property type="evidence" value="ECO:0007669"/>
    <property type="project" value="UniProtKB-KW"/>
</dbReference>
<reference evidence="1 2" key="1">
    <citation type="submission" date="2017-11" db="EMBL/GenBank/DDBJ databases">
        <authorList>
            <person name="Han C.G."/>
        </authorList>
    </citation>
    <scope>NUCLEOTIDE SEQUENCE [LARGE SCALE GENOMIC DNA]</scope>
    <source>
        <strain evidence="1 2">A11</strain>
    </source>
</reference>
<name>A0A2J4PXK3_9ENTR</name>
<dbReference type="GO" id="GO:0009346">
    <property type="term" value="C:ATP-independent citrate lyase complex"/>
    <property type="evidence" value="ECO:0007669"/>
    <property type="project" value="InterPro"/>
</dbReference>
<evidence type="ECO:0000313" key="1">
    <source>
        <dbReference type="EMBL" id="PLL23493.1"/>
    </source>
</evidence>
<dbReference type="PANTHER" id="PTHR40596">
    <property type="entry name" value="CITRATE LYASE ALPHA CHAIN"/>
    <property type="match status" value="1"/>
</dbReference>
<protein>
    <submittedName>
        <fullName evidence="1">Citrate lyase subunit alpha</fullName>
    </submittedName>
</protein>
<dbReference type="PANTHER" id="PTHR40596:SF1">
    <property type="entry name" value="CITRATE LYASE ALPHA CHAIN"/>
    <property type="match status" value="1"/>
</dbReference>
<dbReference type="SUPFAM" id="SSF100950">
    <property type="entry name" value="NagB/RpiA/CoA transferase-like"/>
    <property type="match status" value="1"/>
</dbReference>
<organism evidence="1 2">
    <name type="scientific">Klebsiella michiganensis</name>
    <dbReference type="NCBI Taxonomy" id="1134687"/>
    <lineage>
        <taxon>Bacteria</taxon>
        <taxon>Pseudomonadati</taxon>
        <taxon>Pseudomonadota</taxon>
        <taxon>Gammaproteobacteria</taxon>
        <taxon>Enterobacterales</taxon>
        <taxon>Enterobacteriaceae</taxon>
        <taxon>Klebsiella/Raoultella group</taxon>
        <taxon>Klebsiella</taxon>
    </lineage>
</organism>
<proteinExistence type="predicted"/>
<keyword evidence="1" id="KW-0456">Lyase</keyword>
<dbReference type="InterPro" id="IPR006472">
    <property type="entry name" value="Citrate_lyase_asu"/>
</dbReference>
<dbReference type="Pfam" id="PF04223">
    <property type="entry name" value="CitF"/>
    <property type="match status" value="1"/>
</dbReference>
<dbReference type="AlphaFoldDB" id="A0A2J4PXK3"/>
<sequence length="137" mass="15346">MNQLTEALHNISGAQHQYEVFSGANTHTPYLADIRQKYQRKLFDTLDEVLSRCDLRDGMTVSFHHAFREGDKVINYVMARLAEKGLRGLTLASSSLMTCNTPLIDHIKHGVISKIYTSGMRGELADAISHGLMEEPV</sequence>
<dbReference type="InterPro" id="IPR037171">
    <property type="entry name" value="NagB/RpiA_transferase-like"/>
</dbReference>
<feature type="non-terminal residue" evidence="1">
    <location>
        <position position="137"/>
    </location>
</feature>
<dbReference type="EMBL" id="PIDS01001390">
    <property type="protein sequence ID" value="PLL23493.1"/>
    <property type="molecule type" value="Genomic_DNA"/>
</dbReference>